<protein>
    <recommendedName>
        <fullName evidence="2">Type IV / VI secretion system DotU domain-containing protein</fullName>
    </recommendedName>
</protein>
<proteinExistence type="predicted"/>
<reference evidence="3" key="1">
    <citation type="journal article" date="2014" name="Int. J. Syst. Evol. Microbiol.">
        <title>Complete genome sequence of Corynebacterium casei LMG S-19264T (=DSM 44701T), isolated from a smear-ripened cheese.</title>
        <authorList>
            <consortium name="US DOE Joint Genome Institute (JGI-PGF)"/>
            <person name="Walter F."/>
            <person name="Albersmeier A."/>
            <person name="Kalinowski J."/>
            <person name="Ruckert C."/>
        </authorList>
    </citation>
    <scope>NUCLEOTIDE SEQUENCE</scope>
    <source>
        <strain evidence="3">CGMCC 1.15758</strain>
    </source>
</reference>
<evidence type="ECO:0000256" key="1">
    <source>
        <dbReference type="SAM" id="Phobius"/>
    </source>
</evidence>
<dbReference type="AlphaFoldDB" id="A0A8J3E7B2"/>
<feature type="domain" description="Type IV / VI secretion system DotU" evidence="2">
    <location>
        <begin position="27"/>
        <end position="221"/>
    </location>
</feature>
<evidence type="ECO:0000259" key="2">
    <source>
        <dbReference type="Pfam" id="PF09850"/>
    </source>
</evidence>
<keyword evidence="1" id="KW-0812">Transmembrane</keyword>
<keyword evidence="1" id="KW-0472">Membrane</keyword>
<dbReference type="InterPro" id="IPR038522">
    <property type="entry name" value="T4/T6SS_DotU_sf"/>
</dbReference>
<evidence type="ECO:0000313" key="3">
    <source>
        <dbReference type="EMBL" id="GGF90988.1"/>
    </source>
</evidence>
<dbReference type="Gene3D" id="1.25.40.590">
    <property type="entry name" value="Type IV / VI secretion system, DotU"/>
    <property type="match status" value="1"/>
</dbReference>
<keyword evidence="1" id="KW-1133">Transmembrane helix</keyword>
<accession>A0A8J3E7B2</accession>
<dbReference type="Pfam" id="PF09850">
    <property type="entry name" value="DotU"/>
    <property type="match status" value="1"/>
</dbReference>
<dbReference type="InterPro" id="IPR017732">
    <property type="entry name" value="T4/T6SS_DotU"/>
</dbReference>
<name>A0A8J3E7B2_9GAMM</name>
<feature type="transmembrane region" description="Helical" evidence="1">
    <location>
        <begin position="208"/>
        <end position="229"/>
    </location>
</feature>
<gene>
    <name evidence="3" type="ORF">GCM10010995_05350</name>
</gene>
<comment type="caution">
    <text evidence="3">The sequence shown here is derived from an EMBL/GenBank/DDBJ whole genome shotgun (WGS) entry which is preliminary data.</text>
</comment>
<reference evidence="3" key="2">
    <citation type="submission" date="2020-09" db="EMBL/GenBank/DDBJ databases">
        <authorList>
            <person name="Sun Q."/>
            <person name="Zhou Y."/>
        </authorList>
    </citation>
    <scope>NUCLEOTIDE SEQUENCE</scope>
    <source>
        <strain evidence="3">CGMCC 1.15758</strain>
    </source>
</reference>
<dbReference type="EMBL" id="BMJS01000003">
    <property type="protein sequence ID" value="GGF90988.1"/>
    <property type="molecule type" value="Genomic_DNA"/>
</dbReference>
<dbReference type="Proteomes" id="UP000636949">
    <property type="component" value="Unassembled WGS sequence"/>
</dbReference>
<keyword evidence="4" id="KW-1185">Reference proteome</keyword>
<evidence type="ECO:0000313" key="4">
    <source>
        <dbReference type="Proteomes" id="UP000636949"/>
    </source>
</evidence>
<dbReference type="RefSeq" id="WP_117001626.1">
    <property type="nucleotide sequence ID" value="NZ_BMJS01000003.1"/>
</dbReference>
<sequence length="230" mass="27348">MNHLNYWSLWLDVMRKLDELQQEFKNQLQPELIITKLSQVRDEMVEAISHLRRLVAETYQDDVEFYVIFPLACYCDEQINVNLEKLLDSHKWHSLQNHYYQRVDGGVYFFSMIDDVLSGAKKVPEFIVLSMILLLKAGFKGKYYLTNQHGTKFYIDKLSKYLNDSCISRKTNSYLKLQDKLQDNPLREQGISGRLRYMHILKHLNYRFAYGFLGASLLTLLTTYGYLWWC</sequence>
<organism evidence="3 4">
    <name type="scientific">Cysteiniphilum litorale</name>
    <dbReference type="NCBI Taxonomy" id="2056700"/>
    <lineage>
        <taxon>Bacteria</taxon>
        <taxon>Pseudomonadati</taxon>
        <taxon>Pseudomonadota</taxon>
        <taxon>Gammaproteobacteria</taxon>
        <taxon>Thiotrichales</taxon>
        <taxon>Fastidiosibacteraceae</taxon>
        <taxon>Cysteiniphilum</taxon>
    </lineage>
</organism>
<dbReference type="OrthoDB" id="5615290at2"/>